<comment type="caution">
    <text evidence="1">The sequence shown here is derived from an EMBL/GenBank/DDBJ whole genome shotgun (WGS) entry which is preliminary data.</text>
</comment>
<evidence type="ECO:0000313" key="1">
    <source>
        <dbReference type="EMBL" id="MPD04842.1"/>
    </source>
</evidence>
<dbReference type="AlphaFoldDB" id="A0A5B7K3B0"/>
<proteinExistence type="predicted"/>
<reference evidence="1 2" key="1">
    <citation type="submission" date="2019-05" db="EMBL/GenBank/DDBJ databases">
        <title>Another draft genome of Portunus trituberculatus and its Hox gene families provides insights of decapod evolution.</title>
        <authorList>
            <person name="Jeong J.-H."/>
            <person name="Song I."/>
            <person name="Kim S."/>
            <person name="Choi T."/>
            <person name="Kim D."/>
            <person name="Ryu S."/>
            <person name="Kim W."/>
        </authorList>
    </citation>
    <scope>NUCLEOTIDE SEQUENCE [LARGE SCALE GENOMIC DNA]</scope>
    <source>
        <tissue evidence="1">Muscle</tissue>
    </source>
</reference>
<organism evidence="1 2">
    <name type="scientific">Portunus trituberculatus</name>
    <name type="common">Swimming crab</name>
    <name type="synonym">Neptunus trituberculatus</name>
    <dbReference type="NCBI Taxonomy" id="210409"/>
    <lineage>
        <taxon>Eukaryota</taxon>
        <taxon>Metazoa</taxon>
        <taxon>Ecdysozoa</taxon>
        <taxon>Arthropoda</taxon>
        <taxon>Crustacea</taxon>
        <taxon>Multicrustacea</taxon>
        <taxon>Malacostraca</taxon>
        <taxon>Eumalacostraca</taxon>
        <taxon>Eucarida</taxon>
        <taxon>Decapoda</taxon>
        <taxon>Pleocyemata</taxon>
        <taxon>Brachyura</taxon>
        <taxon>Eubrachyura</taxon>
        <taxon>Portunoidea</taxon>
        <taxon>Portunidae</taxon>
        <taxon>Portuninae</taxon>
        <taxon>Portunus</taxon>
    </lineage>
</organism>
<dbReference type="Proteomes" id="UP000324222">
    <property type="component" value="Unassembled WGS sequence"/>
</dbReference>
<protein>
    <submittedName>
        <fullName evidence="1">Uncharacterized protein</fullName>
    </submittedName>
</protein>
<gene>
    <name evidence="1" type="ORF">E2C01_100552</name>
</gene>
<dbReference type="EMBL" id="VSRR010143100">
    <property type="protein sequence ID" value="MPD04842.1"/>
    <property type="molecule type" value="Genomic_DNA"/>
</dbReference>
<keyword evidence="2" id="KW-1185">Reference proteome</keyword>
<accession>A0A5B7K3B0</accession>
<sequence>MVPLYHGGPLEYERMVPLYHGGPLEYDEYKVKTSDYHCGIVC</sequence>
<name>A0A5B7K3B0_PORTR</name>
<evidence type="ECO:0000313" key="2">
    <source>
        <dbReference type="Proteomes" id="UP000324222"/>
    </source>
</evidence>